<dbReference type="EMBL" id="JABCRI010000010">
    <property type="protein sequence ID" value="KAF8399228.1"/>
    <property type="molecule type" value="Genomic_DNA"/>
</dbReference>
<keyword evidence="3" id="KW-1185">Reference proteome</keyword>
<dbReference type="GO" id="GO:0010082">
    <property type="term" value="P:regulation of root meristem growth"/>
    <property type="evidence" value="ECO:0007669"/>
    <property type="project" value="InterPro"/>
</dbReference>
<proteinExistence type="predicted"/>
<dbReference type="AlphaFoldDB" id="A0A835DCG5"/>
<dbReference type="GO" id="GO:0008083">
    <property type="term" value="F:growth factor activity"/>
    <property type="evidence" value="ECO:0007669"/>
    <property type="project" value="InterPro"/>
</dbReference>
<reference evidence="2 3" key="1">
    <citation type="submission" date="2020-04" db="EMBL/GenBank/DDBJ databases">
        <title>Plant Genome Project.</title>
        <authorList>
            <person name="Zhang R.-G."/>
        </authorList>
    </citation>
    <scope>NUCLEOTIDE SEQUENCE [LARGE SCALE GENOMIC DNA]</scope>
    <source>
        <strain evidence="2">YNK0</strain>
        <tissue evidence="2">Leaf</tissue>
    </source>
</reference>
<dbReference type="PANTHER" id="PTHR36313">
    <property type="entry name" value="ROOT MERISTEM GROWTH FACTOR 2"/>
    <property type="match status" value="1"/>
</dbReference>
<sequence>MCLRAMEKLVVAEGNGVGASRGNTVSIEKELFNGVPTAAAAENKRLGGRKMVSNNVLRKEMIRKEEDLNRGTSKISGATHSVGKCNPERKGELNVECKLSDRSHLPVKVNMNNGNMIEPKTLNSASMEISGMSDQESHDHFQKSESQKLLEAANEIVNLMHKDYTGMDKPRRTPPINNHQPLDEENVQP</sequence>
<evidence type="ECO:0000256" key="1">
    <source>
        <dbReference type="SAM" id="MobiDB-lite"/>
    </source>
</evidence>
<protein>
    <submittedName>
        <fullName evidence="2">Uncharacterized protein</fullName>
    </submittedName>
</protein>
<name>A0A835DCG5_TETSI</name>
<dbReference type="OrthoDB" id="1937240at2759"/>
<organism evidence="2 3">
    <name type="scientific">Tetracentron sinense</name>
    <name type="common">Spur-leaf</name>
    <dbReference type="NCBI Taxonomy" id="13715"/>
    <lineage>
        <taxon>Eukaryota</taxon>
        <taxon>Viridiplantae</taxon>
        <taxon>Streptophyta</taxon>
        <taxon>Embryophyta</taxon>
        <taxon>Tracheophyta</taxon>
        <taxon>Spermatophyta</taxon>
        <taxon>Magnoliopsida</taxon>
        <taxon>Trochodendrales</taxon>
        <taxon>Trochodendraceae</taxon>
        <taxon>Tetracentron</taxon>
    </lineage>
</organism>
<dbReference type="Proteomes" id="UP000655225">
    <property type="component" value="Unassembled WGS sequence"/>
</dbReference>
<gene>
    <name evidence="2" type="ORF">HHK36_015093</name>
</gene>
<feature type="region of interest" description="Disordered" evidence="1">
    <location>
        <begin position="163"/>
        <end position="189"/>
    </location>
</feature>
<dbReference type="PANTHER" id="PTHR36313:SF7">
    <property type="entry name" value="OS09G0474600 PROTEIN"/>
    <property type="match status" value="1"/>
</dbReference>
<evidence type="ECO:0000313" key="3">
    <source>
        <dbReference type="Proteomes" id="UP000655225"/>
    </source>
</evidence>
<evidence type="ECO:0000313" key="2">
    <source>
        <dbReference type="EMBL" id="KAF8399228.1"/>
    </source>
</evidence>
<dbReference type="InterPro" id="IPR038804">
    <property type="entry name" value="RGF3"/>
</dbReference>
<accession>A0A835DCG5</accession>
<comment type="caution">
    <text evidence="2">The sequence shown here is derived from an EMBL/GenBank/DDBJ whole genome shotgun (WGS) entry which is preliminary data.</text>
</comment>
<dbReference type="OMA" id="INNRHEP"/>